<evidence type="ECO:0000256" key="4">
    <source>
        <dbReference type="ARBA" id="ARBA00022605"/>
    </source>
</evidence>
<dbReference type="GO" id="GO:0004640">
    <property type="term" value="F:phosphoribosylanthranilate isomerase activity"/>
    <property type="evidence" value="ECO:0007669"/>
    <property type="project" value="UniProtKB-UniRule"/>
</dbReference>
<dbReference type="InterPro" id="IPR044643">
    <property type="entry name" value="TrpF_fam"/>
</dbReference>
<dbReference type="GO" id="GO:0000162">
    <property type="term" value="P:L-tryptophan biosynthetic process"/>
    <property type="evidence" value="ECO:0007669"/>
    <property type="project" value="UniProtKB-UniRule"/>
</dbReference>
<keyword evidence="6 8" id="KW-0057">Aromatic amino acid biosynthesis</keyword>
<organism evidence="10 11">
    <name type="scientific">Halalkalicoccus paucihalophilus</name>
    <dbReference type="NCBI Taxonomy" id="1008153"/>
    <lineage>
        <taxon>Archaea</taxon>
        <taxon>Methanobacteriati</taxon>
        <taxon>Methanobacteriota</taxon>
        <taxon>Stenosarchaea group</taxon>
        <taxon>Halobacteria</taxon>
        <taxon>Halobacteriales</taxon>
        <taxon>Halococcaceae</taxon>
        <taxon>Halalkalicoccus</taxon>
    </lineage>
</organism>
<dbReference type="InterPro" id="IPR013785">
    <property type="entry name" value="Aldolase_TIM"/>
</dbReference>
<dbReference type="InterPro" id="IPR001240">
    <property type="entry name" value="PRAI_dom"/>
</dbReference>
<evidence type="ECO:0000256" key="2">
    <source>
        <dbReference type="ARBA" id="ARBA00004664"/>
    </source>
</evidence>
<dbReference type="EMBL" id="LTAZ01000004">
    <property type="protein sequence ID" value="KYH26039.1"/>
    <property type="molecule type" value="Genomic_DNA"/>
</dbReference>
<dbReference type="PANTHER" id="PTHR42894">
    <property type="entry name" value="N-(5'-PHOSPHORIBOSYL)ANTHRANILATE ISOMERASE"/>
    <property type="match status" value="1"/>
</dbReference>
<protein>
    <recommendedName>
        <fullName evidence="8">N-(5'-phosphoribosyl)anthranilate isomerase</fullName>
        <shortName evidence="8">PRAI</shortName>
        <ecNumber evidence="8">5.3.1.24</ecNumber>
    </recommendedName>
</protein>
<accession>A0A151AEG5</accession>
<evidence type="ECO:0000259" key="9">
    <source>
        <dbReference type="Pfam" id="PF00697"/>
    </source>
</evidence>
<dbReference type="Pfam" id="PF00697">
    <property type="entry name" value="PRAI"/>
    <property type="match status" value="1"/>
</dbReference>
<dbReference type="CDD" id="cd00405">
    <property type="entry name" value="PRAI"/>
    <property type="match status" value="1"/>
</dbReference>
<evidence type="ECO:0000256" key="8">
    <source>
        <dbReference type="HAMAP-Rule" id="MF_00135"/>
    </source>
</evidence>
<dbReference type="Proteomes" id="UP000075321">
    <property type="component" value="Unassembled WGS sequence"/>
</dbReference>
<dbReference type="SUPFAM" id="SSF51366">
    <property type="entry name" value="Ribulose-phoshate binding barrel"/>
    <property type="match status" value="1"/>
</dbReference>
<evidence type="ECO:0000256" key="1">
    <source>
        <dbReference type="ARBA" id="ARBA00001164"/>
    </source>
</evidence>
<reference evidence="10 11" key="1">
    <citation type="submission" date="2016-02" db="EMBL/GenBank/DDBJ databases">
        <title>Genome sequence of Halalkalicoccus paucihalophilus DSM 24557.</title>
        <authorList>
            <person name="Poehlein A."/>
            <person name="Daniel R."/>
        </authorList>
    </citation>
    <scope>NUCLEOTIDE SEQUENCE [LARGE SCALE GENOMIC DNA]</scope>
    <source>
        <strain evidence="10 11">DSM 24557</strain>
    </source>
</reference>
<keyword evidence="4 8" id="KW-0028">Amino-acid biosynthesis</keyword>
<evidence type="ECO:0000256" key="3">
    <source>
        <dbReference type="ARBA" id="ARBA00007571"/>
    </source>
</evidence>
<keyword evidence="5 8" id="KW-0822">Tryptophan biosynthesis</keyword>
<dbReference type="InterPro" id="IPR011060">
    <property type="entry name" value="RibuloseP-bd_barrel"/>
</dbReference>
<comment type="pathway">
    <text evidence="2 8">Amino-acid biosynthesis; L-tryptophan biosynthesis; L-tryptophan from chorismate: step 3/5.</text>
</comment>
<proteinExistence type="inferred from homology"/>
<comment type="caution">
    <text evidence="10">The sequence shown here is derived from an EMBL/GenBank/DDBJ whole genome shotgun (WGS) entry which is preliminary data.</text>
</comment>
<gene>
    <name evidence="8 10" type="primary">trpF</name>
    <name evidence="10" type="ORF">HAPAU_11290</name>
</gene>
<dbReference type="EC" id="5.3.1.24" evidence="8"/>
<evidence type="ECO:0000256" key="5">
    <source>
        <dbReference type="ARBA" id="ARBA00022822"/>
    </source>
</evidence>
<dbReference type="PANTHER" id="PTHR42894:SF1">
    <property type="entry name" value="N-(5'-PHOSPHORIBOSYL)ANTHRANILATE ISOMERASE"/>
    <property type="match status" value="1"/>
</dbReference>
<evidence type="ECO:0000313" key="11">
    <source>
        <dbReference type="Proteomes" id="UP000075321"/>
    </source>
</evidence>
<evidence type="ECO:0000256" key="6">
    <source>
        <dbReference type="ARBA" id="ARBA00023141"/>
    </source>
</evidence>
<comment type="catalytic activity">
    <reaction evidence="1 8">
        <text>N-(5-phospho-beta-D-ribosyl)anthranilate = 1-(2-carboxyphenylamino)-1-deoxy-D-ribulose 5-phosphate</text>
        <dbReference type="Rhea" id="RHEA:21540"/>
        <dbReference type="ChEBI" id="CHEBI:18277"/>
        <dbReference type="ChEBI" id="CHEBI:58613"/>
        <dbReference type="EC" id="5.3.1.24"/>
    </reaction>
</comment>
<dbReference type="HAMAP" id="MF_00135">
    <property type="entry name" value="PRAI"/>
    <property type="match status" value="1"/>
</dbReference>
<dbReference type="Gene3D" id="3.20.20.70">
    <property type="entry name" value="Aldolase class I"/>
    <property type="match status" value="1"/>
</dbReference>
<evidence type="ECO:0000256" key="7">
    <source>
        <dbReference type="ARBA" id="ARBA00023235"/>
    </source>
</evidence>
<evidence type="ECO:0000313" key="10">
    <source>
        <dbReference type="EMBL" id="KYH26039.1"/>
    </source>
</evidence>
<sequence>MTRVKVCGHTREADVAASVERGADAIGVISGVPVDSPRAVDAKRAADLLEEVPPLVTGVLVTMPETPGEAIDLVERVRPDVLQIHGPFSPADLEEVKEVVSRPVIKSVDASDPEEAHEFDGIADALLVDSADASGAGGTGRTHDWEHTRELADDLDSPVVLAGGLTPENVAEAVEVAEPFGVDVASGVESEGGLKDHERVERFIGRAKGTRSEVAAR</sequence>
<comment type="similarity">
    <text evidence="3 8">Belongs to the TrpF family.</text>
</comment>
<dbReference type="PATRIC" id="fig|1008153.3.peg.1134"/>
<feature type="domain" description="N-(5'phosphoribosyl) anthranilate isomerase (PRAI)" evidence="9">
    <location>
        <begin position="4"/>
        <end position="204"/>
    </location>
</feature>
<dbReference type="UniPathway" id="UPA00035">
    <property type="reaction ID" value="UER00042"/>
</dbReference>
<dbReference type="RefSeq" id="WP_066380456.1">
    <property type="nucleotide sequence ID" value="NZ_LTAZ01000004.1"/>
</dbReference>
<keyword evidence="11" id="KW-1185">Reference proteome</keyword>
<keyword evidence="7 8" id="KW-0413">Isomerase</keyword>
<name>A0A151AEG5_9EURY</name>
<dbReference type="OrthoDB" id="27513at2157"/>
<dbReference type="AlphaFoldDB" id="A0A151AEG5"/>